<keyword evidence="2" id="KW-1133">Transmembrane helix</keyword>
<feature type="region of interest" description="Disordered" evidence="1">
    <location>
        <begin position="564"/>
        <end position="599"/>
    </location>
</feature>
<gene>
    <name evidence="4" type="ORF">TWF694_007671</name>
</gene>
<dbReference type="Pfam" id="PF00069">
    <property type="entry name" value="Pkinase"/>
    <property type="match status" value="1"/>
</dbReference>
<dbReference type="InterPro" id="IPR011009">
    <property type="entry name" value="Kinase-like_dom_sf"/>
</dbReference>
<feature type="region of interest" description="Disordered" evidence="1">
    <location>
        <begin position="528"/>
        <end position="552"/>
    </location>
</feature>
<proteinExistence type="predicted"/>
<organism evidence="4 5">
    <name type="scientific">Orbilia ellipsospora</name>
    <dbReference type="NCBI Taxonomy" id="2528407"/>
    <lineage>
        <taxon>Eukaryota</taxon>
        <taxon>Fungi</taxon>
        <taxon>Dikarya</taxon>
        <taxon>Ascomycota</taxon>
        <taxon>Pezizomycotina</taxon>
        <taxon>Orbiliomycetes</taxon>
        <taxon>Orbiliales</taxon>
        <taxon>Orbiliaceae</taxon>
        <taxon>Orbilia</taxon>
    </lineage>
</organism>
<dbReference type="InterPro" id="IPR000719">
    <property type="entry name" value="Prot_kinase_dom"/>
</dbReference>
<evidence type="ECO:0000256" key="1">
    <source>
        <dbReference type="SAM" id="MobiDB-lite"/>
    </source>
</evidence>
<keyword evidence="5" id="KW-1185">Reference proteome</keyword>
<keyword evidence="2" id="KW-0812">Transmembrane</keyword>
<feature type="domain" description="Protein kinase" evidence="3">
    <location>
        <begin position="294"/>
        <end position="666"/>
    </location>
</feature>
<comment type="caution">
    <text evidence="4">The sequence shown here is derived from an EMBL/GenBank/DDBJ whole genome shotgun (WGS) entry which is preliminary data.</text>
</comment>
<dbReference type="SUPFAM" id="SSF56112">
    <property type="entry name" value="Protein kinase-like (PK-like)"/>
    <property type="match status" value="1"/>
</dbReference>
<feature type="transmembrane region" description="Helical" evidence="2">
    <location>
        <begin position="126"/>
        <end position="144"/>
    </location>
</feature>
<feature type="compositionally biased region" description="Low complexity" evidence="1">
    <location>
        <begin position="529"/>
        <end position="550"/>
    </location>
</feature>
<protein>
    <recommendedName>
        <fullName evidence="3">Protein kinase domain-containing protein</fullName>
    </recommendedName>
</protein>
<evidence type="ECO:0000313" key="4">
    <source>
        <dbReference type="EMBL" id="KAK6541894.1"/>
    </source>
</evidence>
<sequence length="683" mass="76472">MTAIMSYYPSSYSSAGETSRSQYLTPNIFARSHGYHIEGSKPANKKIAVNPTFFDDISHADGTYHDVDSSSMYSSVSTVDSHFSALPDIKPQVDPSRLYLDVHGQRDENENLSASKRRRKEMKRKALAVGSQFLTMNAIIFGFGTQERLDFEAAKIWWDDMRIKYTVTENFVTSNIPYVPGLKPSLKDRLKMPVAFGAGLTDETYMEWIIHKASRLFLILLHMGVPEQIFWIIDDAWDDADLPIARRTVPRLALCSQPDDEVDEKFWRTQFQFLLRGIDTGEHIEYEEQEVVPLEVLEKLPSHGDFLVEKVVRPYGKRNHDYITRITTPANDDFKLHIETIRSRSISHANIVELFASYTQNDMGYLLYRPAPIITLDAFFRSPSYFIAAMSTSEKRVLAFNWIIGLVSAIAFLHLKNIRHGDINPLNIHVMGDGSKLMLCDAGPVTGTLDVFNRQGREEVRDEYGAPEDYADAAGLVTLFGEQPHLATDTAILCKSDVFSLACVMVDILTFVSKLKMSVYKNHRRKAPGLRNSLSSSSSLGSSGSGRSSRTLFGTNMFTRSNVTVVERPRSHSSSQPLSRPASRLTSEAKPAPPKAKKPDISFRANLVSVRSWCEALVEAAEDKDTDGTGDAVVRELVALACRGMFTEKPRERMGSGAVVSRLGLLAERLRKLLAETGTEKKA</sequence>
<evidence type="ECO:0000313" key="5">
    <source>
        <dbReference type="Proteomes" id="UP001365542"/>
    </source>
</evidence>
<dbReference type="GO" id="GO:0004672">
    <property type="term" value="F:protein kinase activity"/>
    <property type="evidence" value="ECO:0007669"/>
    <property type="project" value="InterPro"/>
</dbReference>
<dbReference type="PROSITE" id="PS50011">
    <property type="entry name" value="PROTEIN_KINASE_DOM"/>
    <property type="match status" value="1"/>
</dbReference>
<dbReference type="Gene3D" id="1.10.510.10">
    <property type="entry name" value="Transferase(Phosphotransferase) domain 1"/>
    <property type="match status" value="1"/>
</dbReference>
<dbReference type="GO" id="GO:0005524">
    <property type="term" value="F:ATP binding"/>
    <property type="evidence" value="ECO:0007669"/>
    <property type="project" value="InterPro"/>
</dbReference>
<dbReference type="EMBL" id="JAVHJO010000003">
    <property type="protein sequence ID" value="KAK6541894.1"/>
    <property type="molecule type" value="Genomic_DNA"/>
</dbReference>
<evidence type="ECO:0000259" key="3">
    <source>
        <dbReference type="PROSITE" id="PS50011"/>
    </source>
</evidence>
<reference evidence="4 5" key="1">
    <citation type="submission" date="2019-10" db="EMBL/GenBank/DDBJ databases">
        <authorList>
            <person name="Palmer J.M."/>
        </authorList>
    </citation>
    <scope>NUCLEOTIDE SEQUENCE [LARGE SCALE GENOMIC DNA]</scope>
    <source>
        <strain evidence="4 5">TWF694</strain>
    </source>
</reference>
<keyword evidence="2" id="KW-0472">Membrane</keyword>
<name>A0AAV9XIW7_9PEZI</name>
<accession>A0AAV9XIW7</accession>
<dbReference type="AlphaFoldDB" id="A0AAV9XIW7"/>
<evidence type="ECO:0000256" key="2">
    <source>
        <dbReference type="SAM" id="Phobius"/>
    </source>
</evidence>
<dbReference type="Proteomes" id="UP001365542">
    <property type="component" value="Unassembled WGS sequence"/>
</dbReference>